<evidence type="ECO:0000256" key="2">
    <source>
        <dbReference type="ARBA" id="ARBA00007357"/>
    </source>
</evidence>
<evidence type="ECO:0008006" key="12">
    <source>
        <dbReference type="Google" id="ProtNLM"/>
    </source>
</evidence>
<evidence type="ECO:0000256" key="6">
    <source>
        <dbReference type="ARBA" id="ARBA00022833"/>
    </source>
</evidence>
<evidence type="ECO:0000256" key="3">
    <source>
        <dbReference type="ARBA" id="ARBA00022670"/>
    </source>
</evidence>
<keyword evidence="11" id="KW-1185">Reference proteome</keyword>
<keyword evidence="5" id="KW-0378">Hydrolase</keyword>
<dbReference type="InterPro" id="IPR024079">
    <property type="entry name" value="MetalloPept_cat_dom_sf"/>
</dbReference>
<dbReference type="Gene3D" id="3.40.390.10">
    <property type="entry name" value="Collagenase (Catalytic Domain)"/>
    <property type="match status" value="1"/>
</dbReference>
<dbReference type="FunCoup" id="A0A3P7G0G3">
    <property type="interactions" value="4"/>
</dbReference>
<comment type="similarity">
    <text evidence="2">Belongs to the peptidase M13 family.</text>
</comment>
<dbReference type="PROSITE" id="PS51885">
    <property type="entry name" value="NEPRILYSIN"/>
    <property type="match status" value="1"/>
</dbReference>
<dbReference type="PANTHER" id="PTHR11733">
    <property type="entry name" value="ZINC METALLOPROTEASE FAMILY M13 NEPRILYSIN-RELATED"/>
    <property type="match status" value="1"/>
</dbReference>
<evidence type="ECO:0000259" key="8">
    <source>
        <dbReference type="Pfam" id="PF01431"/>
    </source>
</evidence>
<comment type="cofactor">
    <cofactor evidence="1">
        <name>Zn(2+)</name>
        <dbReference type="ChEBI" id="CHEBI:29105"/>
    </cofactor>
</comment>
<dbReference type="GO" id="GO:0046872">
    <property type="term" value="F:metal ion binding"/>
    <property type="evidence" value="ECO:0007669"/>
    <property type="project" value="UniProtKB-KW"/>
</dbReference>
<dbReference type="GO" id="GO:0004222">
    <property type="term" value="F:metalloendopeptidase activity"/>
    <property type="evidence" value="ECO:0007669"/>
    <property type="project" value="InterPro"/>
</dbReference>
<organism evidence="10 11">
    <name type="scientific">Wuchereria bancrofti</name>
    <dbReference type="NCBI Taxonomy" id="6293"/>
    <lineage>
        <taxon>Eukaryota</taxon>
        <taxon>Metazoa</taxon>
        <taxon>Ecdysozoa</taxon>
        <taxon>Nematoda</taxon>
        <taxon>Chromadorea</taxon>
        <taxon>Rhabditida</taxon>
        <taxon>Spirurina</taxon>
        <taxon>Spiruromorpha</taxon>
        <taxon>Filarioidea</taxon>
        <taxon>Onchocercidae</taxon>
        <taxon>Wuchereria</taxon>
    </lineage>
</organism>
<evidence type="ECO:0000256" key="7">
    <source>
        <dbReference type="ARBA" id="ARBA00023049"/>
    </source>
</evidence>
<evidence type="ECO:0000259" key="9">
    <source>
        <dbReference type="Pfam" id="PF05649"/>
    </source>
</evidence>
<dbReference type="CDD" id="cd08662">
    <property type="entry name" value="M13"/>
    <property type="match status" value="1"/>
</dbReference>
<gene>
    <name evidence="10" type="ORF">WBA_LOCUS8261</name>
</gene>
<accession>A0A3P7G0G3</accession>
<dbReference type="InterPro" id="IPR042089">
    <property type="entry name" value="Peptidase_M13_dom_2"/>
</dbReference>
<keyword evidence="7" id="KW-0482">Metalloprotease</keyword>
<sequence>MSKLLSFTVGASCLSVAVAIALLVFNVLIYIRVNDDETHHNKQHYVAPLPDPPKASLPGIHSKPRPRAVFVEIEPRAVSVMELAAVRQNSTIFCSSYGDPDPMWQDPAQSLIDSIDQNADPCEDFFKFSCGEFVRATGPQAVPSKLEQAQLEVYSAIKRALDSVKIDDESASKTERITKKVFQSCVGHQRSPAHGYELQILTDMKNWFGGLPYLNHTLKDDLDVFGVIGALEQERALGTFMRAWVAPDNKHVVRNALYLSQPELPMSREYYVEPQFYAQLEDRADMIRGLLAEFTIVILQNPQDHLEDVQRAALDVVKLETEIATASLPESEMRNYEELYNPYTLEELKKTYPFIGWESYIANLLSSVENGTDVAFRQIILTTPSYFAWLNTVAAKDYTNAFVNYMILHILFDEASFFRLNLPTIQGTAKYVPYALRSAESFPSFDQQYYSTIDSGVAPDEAYCLHTLRVLMPYGPGYVYAKSLPNRNETLTEIEENVDLISENFVKMMRSVEWLTNTTMPRALAKVRSMKRNIGWPKELFGDFEDFTEIDAYHEDDYASILNMDNFYVIAAALRKGYFNRQIARLITQPSDRHYFLYSPASVNAWYQQERNSITIPCGVWTYPLYRQNYPMSAKFASIGSFARELVRGLDERGIQFGSAGELVGCSWKECGWLDKASKKNFREMAQCVVTQYSTNCCFHNVTEHAYCANGAAMVNENIAELAGLQAAYNAYQQYVEDRQLNEKRLPGLEQFTPNQVFWIMFAHGLCAKESFLSVSEQLRIGLFPPNECRTNQVLRNIPAFAKDFGCVAGQKMVLAPEERCEVWTSN</sequence>
<dbReference type="OrthoDB" id="6475849at2759"/>
<evidence type="ECO:0000313" key="11">
    <source>
        <dbReference type="Proteomes" id="UP000270924"/>
    </source>
</evidence>
<dbReference type="InterPro" id="IPR000718">
    <property type="entry name" value="Peptidase_M13"/>
</dbReference>
<dbReference type="EMBL" id="UYWW01006695">
    <property type="protein sequence ID" value="VDM14875.1"/>
    <property type="molecule type" value="Genomic_DNA"/>
</dbReference>
<keyword evidence="4" id="KW-0479">Metal-binding</keyword>
<dbReference type="AlphaFoldDB" id="A0A3P7G0G3"/>
<protein>
    <recommendedName>
        <fullName evidence="12">Peptidase family M13 containing protein</fullName>
    </recommendedName>
</protein>
<dbReference type="InterPro" id="IPR008753">
    <property type="entry name" value="Peptidase_M13_N"/>
</dbReference>
<evidence type="ECO:0000256" key="5">
    <source>
        <dbReference type="ARBA" id="ARBA00022801"/>
    </source>
</evidence>
<evidence type="ECO:0000256" key="1">
    <source>
        <dbReference type="ARBA" id="ARBA00001947"/>
    </source>
</evidence>
<feature type="domain" description="Peptidase M13 C-terminal" evidence="8">
    <location>
        <begin position="604"/>
        <end position="821"/>
    </location>
</feature>
<reference evidence="10 11" key="1">
    <citation type="submission" date="2018-11" db="EMBL/GenBank/DDBJ databases">
        <authorList>
            <consortium name="Pathogen Informatics"/>
        </authorList>
    </citation>
    <scope>NUCLEOTIDE SEQUENCE [LARGE SCALE GENOMIC DNA]</scope>
</reference>
<dbReference type="Pfam" id="PF01431">
    <property type="entry name" value="Peptidase_M13"/>
    <property type="match status" value="1"/>
</dbReference>
<dbReference type="Gene3D" id="1.10.1380.10">
    <property type="entry name" value="Neutral endopeptidase , domain2"/>
    <property type="match status" value="1"/>
</dbReference>
<dbReference type="GO" id="GO:0005886">
    <property type="term" value="C:plasma membrane"/>
    <property type="evidence" value="ECO:0007669"/>
    <property type="project" value="TreeGrafter"/>
</dbReference>
<evidence type="ECO:0000256" key="4">
    <source>
        <dbReference type="ARBA" id="ARBA00022723"/>
    </source>
</evidence>
<feature type="domain" description="Peptidase M13 N-terminal" evidence="9">
    <location>
        <begin position="121"/>
        <end position="537"/>
    </location>
</feature>
<evidence type="ECO:0000313" key="10">
    <source>
        <dbReference type="EMBL" id="VDM14875.1"/>
    </source>
</evidence>
<dbReference type="InterPro" id="IPR018497">
    <property type="entry name" value="Peptidase_M13_C"/>
</dbReference>
<dbReference type="PANTHER" id="PTHR11733:SF188">
    <property type="entry name" value="NEPRILYSIN"/>
    <property type="match status" value="1"/>
</dbReference>
<dbReference type="SUPFAM" id="SSF55486">
    <property type="entry name" value="Metalloproteases ('zincins'), catalytic domain"/>
    <property type="match status" value="1"/>
</dbReference>
<name>A0A3P7G0G3_WUCBA</name>
<dbReference type="Pfam" id="PF05649">
    <property type="entry name" value="Peptidase_M13_N"/>
    <property type="match status" value="1"/>
</dbReference>
<keyword evidence="6" id="KW-0862">Zinc</keyword>
<dbReference type="Proteomes" id="UP000270924">
    <property type="component" value="Unassembled WGS sequence"/>
</dbReference>
<dbReference type="InParanoid" id="A0A3P7G0G3"/>
<proteinExistence type="inferred from homology"/>
<dbReference type="GO" id="GO:0016485">
    <property type="term" value="P:protein processing"/>
    <property type="evidence" value="ECO:0007669"/>
    <property type="project" value="TreeGrafter"/>
</dbReference>
<keyword evidence="3" id="KW-0645">Protease</keyword>
<dbReference type="OMA" id="HCANGAH"/>